<dbReference type="SUPFAM" id="SSF51735">
    <property type="entry name" value="NAD(P)-binding Rossmann-fold domains"/>
    <property type="match status" value="1"/>
</dbReference>
<keyword evidence="1" id="KW-1133">Transmembrane helix</keyword>
<evidence type="ECO:0000313" key="3">
    <source>
        <dbReference type="EMBL" id="SMO69637.1"/>
    </source>
</evidence>
<dbReference type="Pfam" id="PF11066">
    <property type="entry name" value="DUF2867"/>
    <property type="match status" value="1"/>
</dbReference>
<dbReference type="GO" id="GO:0005737">
    <property type="term" value="C:cytoplasm"/>
    <property type="evidence" value="ECO:0007669"/>
    <property type="project" value="TreeGrafter"/>
</dbReference>
<dbReference type="OrthoDB" id="9774199at2"/>
<evidence type="ECO:0000259" key="2">
    <source>
        <dbReference type="Pfam" id="PF13460"/>
    </source>
</evidence>
<keyword evidence="4" id="KW-1185">Reference proteome</keyword>
<dbReference type="AlphaFoldDB" id="A0A521DD14"/>
<dbReference type="PANTHER" id="PTHR48079">
    <property type="entry name" value="PROTEIN YEEZ"/>
    <property type="match status" value="1"/>
</dbReference>
<dbReference type="GO" id="GO:0004029">
    <property type="term" value="F:aldehyde dehydrogenase (NAD+) activity"/>
    <property type="evidence" value="ECO:0007669"/>
    <property type="project" value="TreeGrafter"/>
</dbReference>
<evidence type="ECO:0000313" key="4">
    <source>
        <dbReference type="Proteomes" id="UP000315971"/>
    </source>
</evidence>
<dbReference type="Gene3D" id="3.40.50.720">
    <property type="entry name" value="NAD(P)-binding Rossmann-like Domain"/>
    <property type="match status" value="1"/>
</dbReference>
<evidence type="ECO:0000256" key="1">
    <source>
        <dbReference type="SAM" id="Phobius"/>
    </source>
</evidence>
<dbReference type="PANTHER" id="PTHR48079:SF6">
    <property type="entry name" value="NAD(P)-BINDING DOMAIN-CONTAINING PROTEIN-RELATED"/>
    <property type="match status" value="1"/>
</dbReference>
<feature type="domain" description="NAD(P)-binding" evidence="2">
    <location>
        <begin position="7"/>
        <end position="147"/>
    </location>
</feature>
<dbReference type="EMBL" id="FXSZ01000006">
    <property type="protein sequence ID" value="SMO69637.1"/>
    <property type="molecule type" value="Genomic_DNA"/>
</dbReference>
<keyword evidence="1" id="KW-0472">Membrane</keyword>
<organism evidence="3 4">
    <name type="scientific">Solitalea koreensis</name>
    <dbReference type="NCBI Taxonomy" id="543615"/>
    <lineage>
        <taxon>Bacteria</taxon>
        <taxon>Pseudomonadati</taxon>
        <taxon>Bacteroidota</taxon>
        <taxon>Sphingobacteriia</taxon>
        <taxon>Sphingobacteriales</taxon>
        <taxon>Sphingobacteriaceae</taxon>
        <taxon>Solitalea</taxon>
    </lineage>
</organism>
<dbReference type="Pfam" id="PF13460">
    <property type="entry name" value="NAD_binding_10"/>
    <property type="match status" value="1"/>
</dbReference>
<name>A0A521DD14_9SPHI</name>
<dbReference type="InterPro" id="IPR021295">
    <property type="entry name" value="DUF2867"/>
</dbReference>
<accession>A0A521DD14</accession>
<feature type="transmembrane region" description="Helical" evidence="1">
    <location>
        <begin position="452"/>
        <end position="469"/>
    </location>
</feature>
<gene>
    <name evidence="3" type="ORF">SAMN06265350_106205</name>
</gene>
<proteinExistence type="predicted"/>
<dbReference type="Proteomes" id="UP000315971">
    <property type="component" value="Unassembled WGS sequence"/>
</dbReference>
<dbReference type="InterPro" id="IPR016040">
    <property type="entry name" value="NAD(P)-bd_dom"/>
</dbReference>
<dbReference type="InterPro" id="IPR051783">
    <property type="entry name" value="NAD(P)-dependent_oxidoreduct"/>
</dbReference>
<sequence length="477" mass="55133">MKILLTGTSGYVGKRLLIQLLKESHHIVCSVRDKNRFSSKNYDAAKGNITIIENDFLQLGTLENIPEDIDVAYFLIHSMASADGDFSEKEKLVAENFRSAIEKTKCKQVIFLTGIINESKLSKHLASRKQVEATLQSHKYALTVLRAGIIVGSGSASFEIIRDLVEKLPVMIAPVWVKTKCQPIGIRNIIEFLSGVLLKKNVFNRHFDIAGPEVLTYKEMLLQYAEERHLKRFIITVPFFSPRISSYWLYFITSTSFPLAKNLVNSMKVNVIADKNSLAEDLHITLNTYKENIGFAFDKIKQNEVMSSWYDTFSSHLHQRNVWQYLEVPDEGCFKYKNEMKITDRETTLNKIFEIGGKNGWYYANILWRIRGYLDRLVGGVGLRRGRRNASELEAGDSLDFWRVLYANRTEKRLLLFAEMKLPGEAWLEFKIHDDKLYQEATFRPVGLWGRFYWYLMYPFHGLIFGGMIKKLVRARS</sequence>
<keyword evidence="1" id="KW-0812">Transmembrane</keyword>
<dbReference type="InterPro" id="IPR036291">
    <property type="entry name" value="NAD(P)-bd_dom_sf"/>
</dbReference>
<dbReference type="RefSeq" id="WP_142604159.1">
    <property type="nucleotide sequence ID" value="NZ_FXSZ01000006.1"/>
</dbReference>
<protein>
    <submittedName>
        <fullName evidence="3">Uncharacterized conserved protein YbjT, contains NAD(P)-binding and DUF2867 domains</fullName>
    </submittedName>
</protein>
<reference evidence="3 4" key="1">
    <citation type="submission" date="2017-05" db="EMBL/GenBank/DDBJ databases">
        <authorList>
            <person name="Varghese N."/>
            <person name="Submissions S."/>
        </authorList>
    </citation>
    <scope>NUCLEOTIDE SEQUENCE [LARGE SCALE GENOMIC DNA]</scope>
    <source>
        <strain evidence="3 4">DSM 21342</strain>
    </source>
</reference>